<dbReference type="STRING" id="1120996.SAMN02746066_01257"/>
<keyword evidence="4" id="KW-0059">Arsenical resistance</keyword>
<dbReference type="SUPFAM" id="SSF49764">
    <property type="entry name" value="HSP20-like chaperones"/>
    <property type="match status" value="1"/>
</dbReference>
<dbReference type="CDD" id="cd02035">
    <property type="entry name" value="ArsA"/>
    <property type="match status" value="1"/>
</dbReference>
<dbReference type="RefSeq" id="WP_073284704.1">
    <property type="nucleotide sequence ID" value="NZ_FRCP01000007.1"/>
</dbReference>
<dbReference type="AlphaFoldDB" id="A0A1M7H329"/>
<evidence type="ECO:0000256" key="5">
    <source>
        <dbReference type="ARBA" id="ARBA00022967"/>
    </source>
</evidence>
<dbReference type="PANTHER" id="PTHR10803:SF3">
    <property type="entry name" value="ATPASE GET3"/>
    <property type="match status" value="1"/>
</dbReference>
<evidence type="ECO:0000256" key="3">
    <source>
        <dbReference type="ARBA" id="ARBA00022840"/>
    </source>
</evidence>
<evidence type="ECO:0000256" key="1">
    <source>
        <dbReference type="ARBA" id="ARBA00011040"/>
    </source>
</evidence>
<evidence type="ECO:0000256" key="7">
    <source>
        <dbReference type="ARBA" id="ARBA00059736"/>
    </source>
</evidence>
<dbReference type="GO" id="GO:0015446">
    <property type="term" value="F:ATPase-coupled arsenite transmembrane transporter activity"/>
    <property type="evidence" value="ECO:0007669"/>
    <property type="project" value="UniProtKB-EC"/>
</dbReference>
<dbReference type="Gene3D" id="2.60.40.790">
    <property type="match status" value="1"/>
</dbReference>
<keyword evidence="12" id="KW-1185">Reference proteome</keyword>
<dbReference type="InterPro" id="IPR040612">
    <property type="entry name" value="ArsA_HSP20-like"/>
</dbReference>
<sequence>MRIVLYTGKGGVGKTSVAAATAVKVAGEGKKVLIMSTDQAHSLGDSFGVPLTNEPMEVAKNLWALEIDSIVEGERAWGNMKEYMKQFLTAKAEGGIEAEELLVFPGLEELFSLFRITEIHEQNQYDLLIVDCAPTGETLSLLKFPEIFGNFIRNALPMKKKATKIAGPMVEKVIKIPMPKENVFDDIEALDNKLEKLQTIMMDKSVTSIRIVTTPERIVIKEAKRNFTCLHLFGYNVDAIIVNKVYPRSALDGYFSKWISLQEEGLKDIKESFDQIPLFTLGLLDSELKSMDTLEKASELIYDKSNPIEVLFQDRIFEVKKDQEQYVLALNLPFATKDQFELSQKGDELLLQINNERRCFTLPDILKGKEVEGASYEEGWLNIRFAI</sequence>
<dbReference type="PANTHER" id="PTHR10803">
    <property type="entry name" value="ARSENICAL PUMP-DRIVING ATPASE ARSENITE-TRANSLOCATING ATPASE"/>
    <property type="match status" value="1"/>
</dbReference>
<keyword evidence="5" id="KW-1278">Translocase</keyword>
<feature type="domain" description="ArsA/GET3 Anion-transporting ATPase-like" evidence="9">
    <location>
        <begin position="1"/>
        <end position="303"/>
    </location>
</feature>
<protein>
    <recommendedName>
        <fullName evidence="8">arsenite-transporting ATPase</fullName>
        <ecNumber evidence="8">7.3.2.7</ecNumber>
    </recommendedName>
</protein>
<name>A0A1M7H329_9FIRM</name>
<dbReference type="GO" id="GO:0016887">
    <property type="term" value="F:ATP hydrolysis activity"/>
    <property type="evidence" value="ECO:0007669"/>
    <property type="project" value="InterPro"/>
</dbReference>
<dbReference type="FunFam" id="3.40.50.300:FF:001801">
    <property type="entry name" value="Putative arsenical pump-driving ATPase"/>
    <property type="match status" value="1"/>
</dbReference>
<dbReference type="InterPro" id="IPR008978">
    <property type="entry name" value="HSP20-like_chaperone"/>
</dbReference>
<dbReference type="SUPFAM" id="SSF52540">
    <property type="entry name" value="P-loop containing nucleoside triphosphate hydrolases"/>
    <property type="match status" value="1"/>
</dbReference>
<dbReference type="EMBL" id="FRCP01000007">
    <property type="protein sequence ID" value="SHM22746.1"/>
    <property type="molecule type" value="Genomic_DNA"/>
</dbReference>
<evidence type="ECO:0000313" key="11">
    <source>
        <dbReference type="EMBL" id="SHM22746.1"/>
    </source>
</evidence>
<comment type="function">
    <text evidence="7">Anion-transporting ATPase. Catalyzes the extrusion of arsenite.</text>
</comment>
<dbReference type="EC" id="7.3.2.7" evidence="8"/>
<gene>
    <name evidence="11" type="ORF">SAMN02746066_01257</name>
</gene>
<dbReference type="Gene3D" id="3.40.50.300">
    <property type="entry name" value="P-loop containing nucleotide triphosphate hydrolases"/>
    <property type="match status" value="1"/>
</dbReference>
<proteinExistence type="inferred from homology"/>
<dbReference type="GO" id="GO:0005524">
    <property type="term" value="F:ATP binding"/>
    <property type="evidence" value="ECO:0007669"/>
    <property type="project" value="UniProtKB-KW"/>
</dbReference>
<feature type="domain" description="ArsA HSP20-like" evidence="10">
    <location>
        <begin position="324"/>
        <end position="385"/>
    </location>
</feature>
<evidence type="ECO:0000259" key="10">
    <source>
        <dbReference type="Pfam" id="PF17886"/>
    </source>
</evidence>
<evidence type="ECO:0000256" key="2">
    <source>
        <dbReference type="ARBA" id="ARBA00022741"/>
    </source>
</evidence>
<evidence type="ECO:0000256" key="4">
    <source>
        <dbReference type="ARBA" id="ARBA00022849"/>
    </source>
</evidence>
<reference evidence="11 12" key="1">
    <citation type="submission" date="2016-11" db="EMBL/GenBank/DDBJ databases">
        <authorList>
            <person name="Jaros S."/>
            <person name="Januszkiewicz K."/>
            <person name="Wedrychowicz H."/>
        </authorList>
    </citation>
    <scope>NUCLEOTIDE SEQUENCE [LARGE SCALE GENOMIC DNA]</scope>
    <source>
        <strain evidence="11 12">DSM 15930</strain>
    </source>
</reference>
<dbReference type="Proteomes" id="UP000184038">
    <property type="component" value="Unassembled WGS sequence"/>
</dbReference>
<accession>A0A1M7H329</accession>
<dbReference type="NCBIfam" id="TIGR00345">
    <property type="entry name" value="GET3_arsA_TRC40"/>
    <property type="match status" value="1"/>
</dbReference>
<organism evidence="11 12">
    <name type="scientific">Anaerosporobacter mobilis DSM 15930</name>
    <dbReference type="NCBI Taxonomy" id="1120996"/>
    <lineage>
        <taxon>Bacteria</taxon>
        <taxon>Bacillati</taxon>
        <taxon>Bacillota</taxon>
        <taxon>Clostridia</taxon>
        <taxon>Lachnospirales</taxon>
        <taxon>Lachnospiraceae</taxon>
        <taxon>Anaerosporobacter</taxon>
    </lineage>
</organism>
<dbReference type="Pfam" id="PF17886">
    <property type="entry name" value="ArsA_HSP20"/>
    <property type="match status" value="1"/>
</dbReference>
<dbReference type="InterPro" id="IPR027417">
    <property type="entry name" value="P-loop_NTPase"/>
</dbReference>
<dbReference type="InterPro" id="IPR025723">
    <property type="entry name" value="ArsA/GET3_ATPase-like"/>
</dbReference>
<keyword evidence="2" id="KW-0547">Nucleotide-binding</keyword>
<dbReference type="OrthoDB" id="9780677at2"/>
<dbReference type="Pfam" id="PF02374">
    <property type="entry name" value="ArsA_ATPase"/>
    <property type="match status" value="1"/>
</dbReference>
<evidence type="ECO:0000256" key="8">
    <source>
        <dbReference type="ARBA" id="ARBA00066752"/>
    </source>
</evidence>
<dbReference type="InterPro" id="IPR016300">
    <property type="entry name" value="ATPase_ArsA/GET3"/>
</dbReference>
<evidence type="ECO:0000259" key="9">
    <source>
        <dbReference type="Pfam" id="PF02374"/>
    </source>
</evidence>
<evidence type="ECO:0000313" key="12">
    <source>
        <dbReference type="Proteomes" id="UP000184038"/>
    </source>
</evidence>
<comment type="catalytic activity">
    <reaction evidence="6">
        <text>arsenite(in) + ATP + H2O = arsenite(out) + ADP + phosphate + H(+)</text>
        <dbReference type="Rhea" id="RHEA:11348"/>
        <dbReference type="ChEBI" id="CHEBI:15377"/>
        <dbReference type="ChEBI" id="CHEBI:15378"/>
        <dbReference type="ChEBI" id="CHEBI:29242"/>
        <dbReference type="ChEBI" id="CHEBI:30616"/>
        <dbReference type="ChEBI" id="CHEBI:43474"/>
        <dbReference type="ChEBI" id="CHEBI:456216"/>
        <dbReference type="EC" id="7.3.2.7"/>
    </reaction>
</comment>
<evidence type="ECO:0000256" key="6">
    <source>
        <dbReference type="ARBA" id="ARBA00052296"/>
    </source>
</evidence>
<comment type="similarity">
    <text evidence="1">Belongs to the arsA ATPase family.</text>
</comment>
<keyword evidence="3" id="KW-0067">ATP-binding</keyword>